<dbReference type="InterPro" id="IPR057666">
    <property type="entry name" value="DrpA_SLOG"/>
</dbReference>
<feature type="domain" description="Smf/DprA SLOG" evidence="2">
    <location>
        <begin position="80"/>
        <end position="285"/>
    </location>
</feature>
<sequence>MNLLPWFALKEVPGVGNLLFKRLIDAFQTPQQVFGADASRLARVSGVSKRLAGTIRAHKISDQARRSHDRALDAGVSLVPLTHGDYPKLLAAIHDPPPVLQIVGQLDPDSAMVALVGSRKATSYGLKNASGLASELAASGFTVVSGLARGIDTAAHSGALAAQGRTIAVLGCGLGTIYPPENRRLAEAIARSGALISEFDYDRSPEAHHFPMRNRIISGLSLGTVVVEASLKSGSLITARCAADQNREVFAVPGHIHASQSAGTHHLIQEGAKLVASSADITEEFAAHVHTAAKSTTTPCDLSHSKPSQNTCRPDTSKFSLDHEEISVLKVLDLYPSHIDDILQTVPMGAGRLSAVLLNLELKGVVVRSPGKLFSLKEEKS</sequence>
<dbReference type="AlphaFoldDB" id="A0A1G5DFD0"/>
<dbReference type="InterPro" id="IPR003488">
    <property type="entry name" value="DprA"/>
</dbReference>
<dbReference type="RefSeq" id="WP_092209888.1">
    <property type="nucleotide sequence ID" value="NZ_FMUX01000004.1"/>
</dbReference>
<dbReference type="SUPFAM" id="SSF47781">
    <property type="entry name" value="RuvA domain 2-like"/>
    <property type="match status" value="1"/>
</dbReference>
<dbReference type="GO" id="GO:0009294">
    <property type="term" value="P:DNA-mediated transformation"/>
    <property type="evidence" value="ECO:0007669"/>
    <property type="project" value="InterPro"/>
</dbReference>
<evidence type="ECO:0000313" key="4">
    <source>
        <dbReference type="EMBL" id="SCY13090.1"/>
    </source>
</evidence>
<dbReference type="NCBIfam" id="TIGR00732">
    <property type="entry name" value="dprA"/>
    <property type="match status" value="1"/>
</dbReference>
<organism evidence="4 5">
    <name type="scientific">Desulfoluna spongiiphila</name>
    <dbReference type="NCBI Taxonomy" id="419481"/>
    <lineage>
        <taxon>Bacteria</taxon>
        <taxon>Pseudomonadati</taxon>
        <taxon>Thermodesulfobacteriota</taxon>
        <taxon>Desulfobacteria</taxon>
        <taxon>Desulfobacterales</taxon>
        <taxon>Desulfolunaceae</taxon>
        <taxon>Desulfoluna</taxon>
    </lineage>
</organism>
<dbReference type="Pfam" id="PF17782">
    <property type="entry name" value="WHD_DprA"/>
    <property type="match status" value="1"/>
</dbReference>
<dbReference type="InterPro" id="IPR036388">
    <property type="entry name" value="WH-like_DNA-bd_sf"/>
</dbReference>
<dbReference type="SUPFAM" id="SSF102405">
    <property type="entry name" value="MCP/YpsA-like"/>
    <property type="match status" value="1"/>
</dbReference>
<dbReference type="EMBL" id="FMUX01000004">
    <property type="protein sequence ID" value="SCY13090.1"/>
    <property type="molecule type" value="Genomic_DNA"/>
</dbReference>
<dbReference type="Gene3D" id="1.10.10.10">
    <property type="entry name" value="Winged helix-like DNA-binding domain superfamily/Winged helix DNA-binding domain"/>
    <property type="match status" value="1"/>
</dbReference>
<keyword evidence="5" id="KW-1185">Reference proteome</keyword>
<dbReference type="InterPro" id="IPR041614">
    <property type="entry name" value="DprA_WH"/>
</dbReference>
<feature type="domain" description="DprA winged helix" evidence="3">
    <location>
        <begin position="314"/>
        <end position="372"/>
    </location>
</feature>
<dbReference type="InterPro" id="IPR010994">
    <property type="entry name" value="RuvA_2-like"/>
</dbReference>
<dbReference type="STRING" id="419481.SAMN05216233_104143"/>
<evidence type="ECO:0000256" key="1">
    <source>
        <dbReference type="ARBA" id="ARBA00006525"/>
    </source>
</evidence>
<comment type="similarity">
    <text evidence="1">Belongs to the DprA/Smf family.</text>
</comment>
<evidence type="ECO:0000259" key="3">
    <source>
        <dbReference type="Pfam" id="PF17782"/>
    </source>
</evidence>
<reference evidence="4 5" key="1">
    <citation type="submission" date="2016-10" db="EMBL/GenBank/DDBJ databases">
        <authorList>
            <person name="de Groot N.N."/>
        </authorList>
    </citation>
    <scope>NUCLEOTIDE SEQUENCE [LARGE SCALE GENOMIC DNA]</scope>
    <source>
        <strain evidence="4 5">AA1</strain>
    </source>
</reference>
<accession>A0A1G5DFD0</accession>
<dbReference type="Pfam" id="PF02481">
    <property type="entry name" value="DNA_processg_A"/>
    <property type="match status" value="1"/>
</dbReference>
<gene>
    <name evidence="4" type="ORF">SAMN05216233_104143</name>
</gene>
<dbReference type="PANTHER" id="PTHR43022">
    <property type="entry name" value="PROTEIN SMF"/>
    <property type="match status" value="1"/>
</dbReference>
<dbReference type="OrthoDB" id="9785707at2"/>
<evidence type="ECO:0000259" key="2">
    <source>
        <dbReference type="Pfam" id="PF02481"/>
    </source>
</evidence>
<protein>
    <submittedName>
        <fullName evidence="4">DNA protecting protein DprA</fullName>
    </submittedName>
</protein>
<evidence type="ECO:0000313" key="5">
    <source>
        <dbReference type="Proteomes" id="UP000198870"/>
    </source>
</evidence>
<name>A0A1G5DFD0_9BACT</name>
<proteinExistence type="inferred from homology"/>
<dbReference type="Pfam" id="PF14520">
    <property type="entry name" value="HHH_5"/>
    <property type="match status" value="1"/>
</dbReference>
<dbReference type="PANTHER" id="PTHR43022:SF1">
    <property type="entry name" value="PROTEIN SMF"/>
    <property type="match status" value="1"/>
</dbReference>
<dbReference type="Proteomes" id="UP000198870">
    <property type="component" value="Unassembled WGS sequence"/>
</dbReference>
<dbReference type="Gene3D" id="3.40.50.450">
    <property type="match status" value="1"/>
</dbReference>